<organism evidence="1 2">
    <name type="scientific">Sulfurimonas gotlandica (strain DSM 19862 / JCM 16533 / GD1)</name>
    <dbReference type="NCBI Taxonomy" id="929558"/>
    <lineage>
        <taxon>Bacteria</taxon>
        <taxon>Pseudomonadati</taxon>
        <taxon>Campylobacterota</taxon>
        <taxon>Epsilonproteobacteria</taxon>
        <taxon>Campylobacterales</taxon>
        <taxon>Sulfurimonadaceae</taxon>
        <taxon>Sulfurimonas</taxon>
    </lineage>
</organism>
<evidence type="ECO:0008006" key="3">
    <source>
        <dbReference type="Google" id="ProtNLM"/>
    </source>
</evidence>
<proteinExistence type="predicted"/>
<sequence length="183" mass="20495">MNTSYAVDSYRAHDLSIAMKTSSGDVIKMDFANHQSASMSHEQNASGSKTTMSFASMQSFQFNIESNGIDAQDKKEIDAFMKIAQPFIDSFLKELQDAAPKSPVTQLANKIASIFEPSKERDENAKNNVKTNIVKMFDDSMKKLEAPEKLDNIDSLDKIFADAQKLLEKTLKAFDDFNKNIYA</sequence>
<evidence type="ECO:0000313" key="2">
    <source>
        <dbReference type="Proteomes" id="UP000006431"/>
    </source>
</evidence>
<dbReference type="STRING" id="929558.SMGD1_0618"/>
<evidence type="ECO:0000313" key="1">
    <source>
        <dbReference type="EMBL" id="EHP29145.1"/>
    </source>
</evidence>
<dbReference type="HOGENOM" id="CLU_124321_0_0_7"/>
<gene>
    <name evidence="1" type="ORF">SMGD1_0618</name>
</gene>
<protein>
    <recommendedName>
        <fullName evidence="3">ATP/GTP-binding protein</fullName>
    </recommendedName>
</protein>
<dbReference type="RefSeq" id="WP_008338135.1">
    <property type="nucleotide sequence ID" value="NZ_AFRZ01000001.1"/>
</dbReference>
<dbReference type="Proteomes" id="UP000006431">
    <property type="component" value="Unassembled WGS sequence"/>
</dbReference>
<dbReference type="AlphaFoldDB" id="B6BKT5"/>
<dbReference type="OrthoDB" id="5360545at2"/>
<reference evidence="1 2" key="1">
    <citation type="journal article" date="2012" name="Proc. Natl. Acad. Sci. U.S.A.">
        <title>Genome and physiology of a model Epsilonproteobacterium responsible for sulfide detoxification in marine oxygen depletion zones.</title>
        <authorList>
            <person name="Grote J."/>
            <person name="Schott T."/>
            <person name="Bruckner C.G."/>
            <person name="Glockner F.O."/>
            <person name="Jost G."/>
            <person name="Teeling H."/>
            <person name="Labrenz M."/>
            <person name="Jurgens K."/>
        </authorList>
    </citation>
    <scope>NUCLEOTIDE SEQUENCE [LARGE SCALE GENOMIC DNA]</scope>
    <source>
        <strain evidence="1 2">GD1</strain>
    </source>
</reference>
<keyword evidence="2" id="KW-1185">Reference proteome</keyword>
<accession>H1FVU7</accession>
<dbReference type="EMBL" id="AFRZ01000001">
    <property type="protein sequence ID" value="EHP29145.1"/>
    <property type="molecule type" value="Genomic_DNA"/>
</dbReference>
<dbReference type="PATRIC" id="fig|929558.5.peg.617"/>
<name>B6BKT5_SULGG</name>
<accession>B6BKT5</accession>
<comment type="caution">
    <text evidence="1">The sequence shown here is derived from an EMBL/GenBank/DDBJ whole genome shotgun (WGS) entry which is preliminary data.</text>
</comment>